<sequence>MRLPQLSGHRLALSGSLGAGRPRPGQRDGHEPPRPQAAHHGAPHVHVHGQENGHEHDHDTAGQAELLDLDAEVLAEHTASITAWLPFEDRPRRIVDLGCGTGAGTLALLRRFPAAQVTAVDSSAPHLHRLRANAAAAGMADRVRLVRADLDAPAWPDLGAPELVWASASLHHMGDPDKTLREVHDFLAPGGLLAVVEPVGFPRFLPEDAPADAPGLEERCHAALGHHHAEYVPHRGADWAGKLTGAGFAVEAERTLAVDIAPPPTETVTRYALATLRRMRDAVAVAVAVATALTPDDLTALDRLLDAESPDGIPRRTDLRVRTERAVWAARRPSSTPWRRRRAVHRAGTGKALCTIGQGAGSCPSLRSRCPITSGASMRRPGTARGSVGLRPRADREGVTPMADIEQFEEGQDEGNPVRYLAAASVAAWILAVCAVCVILPLYSHPSLACGLAPLVTAGTAAMVLGNVKDRYRCRAARAHAVSDTVRRVLLRPLPGRIGALGLASIYRPCGGRGQVGGDLYAVARAGGATRLIIGDVCGKGLPTFEDVAAVLGAFREWAPRAATLAELSARLEESFLFHLAESDDLSRDKEERFVTALLLEVRDGERFARMVNHGHPPPIRARRGSVALVAGCPAPPLGLYGLRECGAIEERFELCPGDTLLLYTDGLMEARDAAGRCYPLLERATAWRWVRQGAPSQVCLPDVLGEILEDVVDHAGALPTDDLAMVALTRVEEPGAPVLTWPAGEAWREDAGQWRQD</sequence>
<dbReference type="Proteomes" id="UP000198280">
    <property type="component" value="Unassembled WGS sequence"/>
</dbReference>
<dbReference type="SUPFAM" id="SSF53335">
    <property type="entry name" value="S-adenosyl-L-methionine-dependent methyltransferases"/>
    <property type="match status" value="1"/>
</dbReference>
<dbReference type="Pfam" id="PF07228">
    <property type="entry name" value="SpoIIE"/>
    <property type="match status" value="1"/>
</dbReference>
<dbReference type="EMBL" id="FZOF01000050">
    <property type="protein sequence ID" value="SNT58509.1"/>
    <property type="molecule type" value="Genomic_DNA"/>
</dbReference>
<dbReference type="Pfam" id="PF13649">
    <property type="entry name" value="Methyltransf_25"/>
    <property type="match status" value="1"/>
</dbReference>
<feature type="region of interest" description="Disordered" evidence="2">
    <location>
        <begin position="1"/>
        <end position="59"/>
    </location>
</feature>
<evidence type="ECO:0000313" key="4">
    <source>
        <dbReference type="EMBL" id="SNT58509.1"/>
    </source>
</evidence>
<feature type="region of interest" description="Disordered" evidence="2">
    <location>
        <begin position="374"/>
        <end position="394"/>
    </location>
</feature>
<dbReference type="InterPro" id="IPR029063">
    <property type="entry name" value="SAM-dependent_MTases_sf"/>
</dbReference>
<dbReference type="InterPro" id="IPR052016">
    <property type="entry name" value="Bact_Sigma-Reg"/>
</dbReference>
<dbReference type="InterPro" id="IPR001932">
    <property type="entry name" value="PPM-type_phosphatase-like_dom"/>
</dbReference>
<gene>
    <name evidence="4" type="ORF">SAMN05216252_1503</name>
</gene>
<feature type="compositionally biased region" description="Basic and acidic residues" evidence="2">
    <location>
        <begin position="48"/>
        <end position="59"/>
    </location>
</feature>
<dbReference type="AlphaFoldDB" id="A0A239NWL7"/>
<dbReference type="Gene3D" id="3.40.50.150">
    <property type="entry name" value="Vaccinia Virus protein VP39"/>
    <property type="match status" value="1"/>
</dbReference>
<keyword evidence="5" id="KW-1185">Reference proteome</keyword>
<dbReference type="PANTHER" id="PTHR43156:SF2">
    <property type="entry name" value="STAGE II SPORULATION PROTEIN E"/>
    <property type="match status" value="1"/>
</dbReference>
<name>A0A239NWL7_9ACTN</name>
<dbReference type="Gene3D" id="3.60.40.10">
    <property type="entry name" value="PPM-type phosphatase domain"/>
    <property type="match status" value="1"/>
</dbReference>
<dbReference type="SMART" id="SM00331">
    <property type="entry name" value="PP2C_SIG"/>
    <property type="match status" value="1"/>
</dbReference>
<protein>
    <submittedName>
        <fullName evidence="4">Methyltransferase domain-containing protein</fullName>
    </submittedName>
</protein>
<evidence type="ECO:0000256" key="2">
    <source>
        <dbReference type="SAM" id="MobiDB-lite"/>
    </source>
</evidence>
<evidence type="ECO:0000256" key="1">
    <source>
        <dbReference type="ARBA" id="ARBA00022801"/>
    </source>
</evidence>
<keyword evidence="4" id="KW-0808">Transferase</keyword>
<dbReference type="InterPro" id="IPR041698">
    <property type="entry name" value="Methyltransf_25"/>
</dbReference>
<dbReference type="InterPro" id="IPR036457">
    <property type="entry name" value="PPM-type-like_dom_sf"/>
</dbReference>
<proteinExistence type="predicted"/>
<feature type="domain" description="PPM-type phosphatase" evidence="3">
    <location>
        <begin position="501"/>
        <end position="731"/>
    </location>
</feature>
<accession>A0A239NWL7</accession>
<dbReference type="PANTHER" id="PTHR43156">
    <property type="entry name" value="STAGE II SPORULATION PROTEIN E-RELATED"/>
    <property type="match status" value="1"/>
</dbReference>
<dbReference type="GO" id="GO:0008168">
    <property type="term" value="F:methyltransferase activity"/>
    <property type="evidence" value="ECO:0007669"/>
    <property type="project" value="UniProtKB-KW"/>
</dbReference>
<keyword evidence="1" id="KW-0378">Hydrolase</keyword>
<reference evidence="4 5" key="1">
    <citation type="submission" date="2017-06" db="EMBL/GenBank/DDBJ databases">
        <authorList>
            <person name="Kim H.J."/>
            <person name="Triplett B.A."/>
        </authorList>
    </citation>
    <scope>NUCLEOTIDE SEQUENCE [LARGE SCALE GENOMIC DNA]</scope>
    <source>
        <strain evidence="4 5">CGMCC 4.1858</strain>
    </source>
</reference>
<keyword evidence="4" id="KW-0489">Methyltransferase</keyword>
<dbReference type="CDD" id="cd02440">
    <property type="entry name" value="AdoMet_MTases"/>
    <property type="match status" value="1"/>
</dbReference>
<dbReference type="GO" id="GO:0016791">
    <property type="term" value="F:phosphatase activity"/>
    <property type="evidence" value="ECO:0007669"/>
    <property type="project" value="TreeGrafter"/>
</dbReference>
<evidence type="ECO:0000313" key="5">
    <source>
        <dbReference type="Proteomes" id="UP000198280"/>
    </source>
</evidence>
<dbReference type="GO" id="GO:0032259">
    <property type="term" value="P:methylation"/>
    <property type="evidence" value="ECO:0007669"/>
    <property type="project" value="UniProtKB-KW"/>
</dbReference>
<evidence type="ECO:0000259" key="3">
    <source>
        <dbReference type="SMART" id="SM00331"/>
    </source>
</evidence>
<organism evidence="4 5">
    <name type="scientific">Actinacidiphila glaucinigra</name>
    <dbReference type="NCBI Taxonomy" id="235986"/>
    <lineage>
        <taxon>Bacteria</taxon>
        <taxon>Bacillati</taxon>
        <taxon>Actinomycetota</taxon>
        <taxon>Actinomycetes</taxon>
        <taxon>Kitasatosporales</taxon>
        <taxon>Streptomycetaceae</taxon>
        <taxon>Actinacidiphila</taxon>
    </lineage>
</organism>